<gene>
    <name evidence="1" type="ORF">IBE52_07125</name>
</gene>
<comment type="caution">
    <text evidence="1">The sequence shown here is derived from an EMBL/GenBank/DDBJ whole genome shotgun (WGS) entry which is preliminary data.</text>
</comment>
<reference evidence="1 2" key="1">
    <citation type="submission" date="2020-08" db="EMBL/GenBank/DDBJ databases">
        <title>Comparative genomics of Francisella species.</title>
        <authorList>
            <person name="Sahl J."/>
            <person name="Sjodin A."/>
            <person name="Wagner D."/>
            <person name="Forsman M."/>
        </authorList>
    </citation>
    <scope>NUCLEOTIDE SEQUENCE [LARGE SCALE GENOMIC DNA]</scope>
    <source>
        <strain evidence="1 2">F1093</strain>
    </source>
</reference>
<organism evidence="1 2">
    <name type="scientific">Francisella philomiragia</name>
    <dbReference type="NCBI Taxonomy" id="28110"/>
    <lineage>
        <taxon>Bacteria</taxon>
        <taxon>Pseudomonadati</taxon>
        <taxon>Pseudomonadota</taxon>
        <taxon>Gammaproteobacteria</taxon>
        <taxon>Thiotrichales</taxon>
        <taxon>Francisellaceae</taxon>
        <taxon>Francisella</taxon>
    </lineage>
</organism>
<evidence type="ECO:0000313" key="1">
    <source>
        <dbReference type="EMBL" id="MBK2302684.1"/>
    </source>
</evidence>
<evidence type="ECO:0008006" key="3">
    <source>
        <dbReference type="Google" id="ProtNLM"/>
    </source>
</evidence>
<sequence>MKSIKVYNYDNNGYFIGESLAYESPLENGVYVLPKNSTTTEPELQDGFIPKFKSGVWEQVSNYKGRQVYDITTKEMVIVDYFGDIKEGYTHKAPNNDYQEFIKDEWTMTEKSYTEFRIDLKTKFRQLREKEISTAEVEYKDKKFKGDRGTALEVDAYINAFQRAIPLGLRQPTDIVARWRTQDNSYIDLYIEDMISISLLQTQVVATAFAKQEALELQLFTIPDEELLDLDVENLWNNINGSSSSIS</sequence>
<name>A0ABS1GCY0_9GAMM</name>
<evidence type="ECO:0000313" key="2">
    <source>
        <dbReference type="Proteomes" id="UP000760407"/>
    </source>
</evidence>
<keyword evidence="2" id="KW-1185">Reference proteome</keyword>
<proteinExistence type="predicted"/>
<dbReference type="Proteomes" id="UP000760407">
    <property type="component" value="Unassembled WGS sequence"/>
</dbReference>
<dbReference type="RefSeq" id="WP_200166874.1">
    <property type="nucleotide sequence ID" value="NZ_JACTSG010000004.1"/>
</dbReference>
<protein>
    <recommendedName>
        <fullName evidence="3">DUF4376 domain-containing protein</fullName>
    </recommendedName>
</protein>
<accession>A0ABS1GCY0</accession>
<dbReference type="EMBL" id="JACTSG010000004">
    <property type="protein sequence ID" value="MBK2302684.1"/>
    <property type="molecule type" value="Genomic_DNA"/>
</dbReference>